<dbReference type="AlphaFoldDB" id="A0A0A9C2K0"/>
<sequence>MANRLHESDQLPFVGCELGVVWRDGATEEGYGPGTLM</sequence>
<reference evidence="1" key="1">
    <citation type="submission" date="2014-09" db="EMBL/GenBank/DDBJ databases">
        <authorList>
            <person name="Magalhaes I.L.F."/>
            <person name="Oliveira U."/>
            <person name="Santos F.R."/>
            <person name="Vidigal T.H.D.A."/>
            <person name="Brescovit A.D."/>
            <person name="Santos A.J."/>
        </authorList>
    </citation>
    <scope>NUCLEOTIDE SEQUENCE</scope>
    <source>
        <tissue evidence="1">Shoot tissue taken approximately 20 cm above the soil surface</tissue>
    </source>
</reference>
<name>A0A0A9C2K0_ARUDO</name>
<reference evidence="1" key="2">
    <citation type="journal article" date="2015" name="Data Brief">
        <title>Shoot transcriptome of the giant reed, Arundo donax.</title>
        <authorList>
            <person name="Barrero R.A."/>
            <person name="Guerrero F.D."/>
            <person name="Moolhuijzen P."/>
            <person name="Goolsby J.A."/>
            <person name="Tidwell J."/>
            <person name="Bellgard S.E."/>
            <person name="Bellgard M.I."/>
        </authorList>
    </citation>
    <scope>NUCLEOTIDE SEQUENCE</scope>
    <source>
        <tissue evidence="1">Shoot tissue taken approximately 20 cm above the soil surface</tissue>
    </source>
</reference>
<protein>
    <submittedName>
        <fullName evidence="1">Uncharacterized protein</fullName>
    </submittedName>
</protein>
<accession>A0A0A9C2K0</accession>
<organism evidence="1">
    <name type="scientific">Arundo donax</name>
    <name type="common">Giant reed</name>
    <name type="synonym">Donax arundinaceus</name>
    <dbReference type="NCBI Taxonomy" id="35708"/>
    <lineage>
        <taxon>Eukaryota</taxon>
        <taxon>Viridiplantae</taxon>
        <taxon>Streptophyta</taxon>
        <taxon>Embryophyta</taxon>
        <taxon>Tracheophyta</taxon>
        <taxon>Spermatophyta</taxon>
        <taxon>Magnoliopsida</taxon>
        <taxon>Liliopsida</taxon>
        <taxon>Poales</taxon>
        <taxon>Poaceae</taxon>
        <taxon>PACMAD clade</taxon>
        <taxon>Arundinoideae</taxon>
        <taxon>Arundineae</taxon>
        <taxon>Arundo</taxon>
    </lineage>
</organism>
<proteinExistence type="predicted"/>
<dbReference type="EMBL" id="GBRH01227376">
    <property type="protein sequence ID" value="JAD70519.1"/>
    <property type="molecule type" value="Transcribed_RNA"/>
</dbReference>
<evidence type="ECO:0000313" key="1">
    <source>
        <dbReference type="EMBL" id="JAD70519.1"/>
    </source>
</evidence>